<dbReference type="Proteomes" id="UP000520814">
    <property type="component" value="Unassembled WGS sequence"/>
</dbReference>
<feature type="region of interest" description="Disordered" evidence="1">
    <location>
        <begin position="1"/>
        <end position="30"/>
    </location>
</feature>
<name>A0A7W9SWU4_ARMRO</name>
<feature type="compositionally biased region" description="Pro residues" evidence="1">
    <location>
        <begin position="122"/>
        <end position="131"/>
    </location>
</feature>
<protein>
    <submittedName>
        <fullName evidence="2">Uncharacterized protein</fullName>
    </submittedName>
</protein>
<organism evidence="2 3">
    <name type="scientific">Armatimonas rosea</name>
    <dbReference type="NCBI Taxonomy" id="685828"/>
    <lineage>
        <taxon>Bacteria</taxon>
        <taxon>Bacillati</taxon>
        <taxon>Armatimonadota</taxon>
        <taxon>Armatimonadia</taxon>
        <taxon>Armatimonadales</taxon>
        <taxon>Armatimonadaceae</taxon>
        <taxon>Armatimonas</taxon>
    </lineage>
</organism>
<dbReference type="AlphaFoldDB" id="A0A7W9SWU4"/>
<feature type="region of interest" description="Disordered" evidence="1">
    <location>
        <begin position="189"/>
        <end position="246"/>
    </location>
</feature>
<proteinExistence type="predicted"/>
<evidence type="ECO:0000313" key="2">
    <source>
        <dbReference type="EMBL" id="MBB6054126.1"/>
    </source>
</evidence>
<evidence type="ECO:0000256" key="1">
    <source>
        <dbReference type="SAM" id="MobiDB-lite"/>
    </source>
</evidence>
<gene>
    <name evidence="2" type="ORF">HNQ39_005973</name>
</gene>
<dbReference type="RefSeq" id="WP_184204209.1">
    <property type="nucleotide sequence ID" value="NZ_JACHGW010000015.1"/>
</dbReference>
<reference evidence="2 3" key="1">
    <citation type="submission" date="2020-08" db="EMBL/GenBank/DDBJ databases">
        <title>Genomic Encyclopedia of Type Strains, Phase IV (KMG-IV): sequencing the most valuable type-strain genomes for metagenomic binning, comparative biology and taxonomic classification.</title>
        <authorList>
            <person name="Goeker M."/>
        </authorList>
    </citation>
    <scope>NUCLEOTIDE SEQUENCE [LARGE SCALE GENOMIC DNA]</scope>
    <source>
        <strain evidence="2 3">DSM 23562</strain>
    </source>
</reference>
<feature type="region of interest" description="Disordered" evidence="1">
    <location>
        <begin position="121"/>
        <end position="169"/>
    </location>
</feature>
<comment type="caution">
    <text evidence="2">The sequence shown here is derived from an EMBL/GenBank/DDBJ whole genome shotgun (WGS) entry which is preliminary data.</text>
</comment>
<dbReference type="EMBL" id="JACHGW010000015">
    <property type="protein sequence ID" value="MBB6054126.1"/>
    <property type="molecule type" value="Genomic_DNA"/>
</dbReference>
<keyword evidence="3" id="KW-1185">Reference proteome</keyword>
<evidence type="ECO:0000313" key="3">
    <source>
        <dbReference type="Proteomes" id="UP000520814"/>
    </source>
</evidence>
<sequence>MIDPPPSILAANAETAGGGEATELHRSNHSAEDKALQLRAWSLRLEGKSLDAIARALKVTPSAAHRLLASSPGDLRRVSSVSLIIPGETVKVLGGYGDETGHAWVQGPRGRYSIPREFLEPVPAPEAPVPKPEAQVKPEKSAPLRRGNTEQHTPSTGEAENETAMRGRNSHAREIFEPKLTTGEVLGAESQASDGAPPLASPAQKLEPSERRLGPPTERLTRPTVAEAPKARPALTPADLSPEQRARWRQSLPTLESGSSDDDKDGASELRQTVGGQLVKTEDGREIIVAKDGTFRHAGIDAYRGLRGIAAAQTLQGRKTKASIIKDNAKMVTVTLIQPSRREAGDIRRSVVMQLIETHLDSEFQAVAHKLRATRAEKQLAERVIALRHVGMDHDGKEIRSRVGVTISEIRSV</sequence>
<accession>A0A7W9SWU4</accession>